<keyword evidence="1 2" id="KW-0732">Signal</keyword>
<dbReference type="NCBIfam" id="NF007400">
    <property type="entry name" value="PRK09929.1"/>
    <property type="match status" value="1"/>
</dbReference>
<dbReference type="AlphaFoldDB" id="A0A1G4X8X4"/>
<evidence type="ECO:0000313" key="5">
    <source>
        <dbReference type="EMBL" id="WOZ75353.1"/>
    </source>
</evidence>
<dbReference type="Proteomes" id="UP001302368">
    <property type="component" value="Chromosome"/>
</dbReference>
<reference evidence="5 7" key="2">
    <citation type="submission" date="2023-10" db="EMBL/GenBank/DDBJ databases">
        <title>Genome sequencing of the isolated polysaccharide-producing bacterium Kosakonia sacchari KS2022.</title>
        <authorList>
            <person name="Yi X."/>
        </authorList>
    </citation>
    <scope>NUCLEOTIDE SEQUENCE [LARGE SCALE GENOMIC DNA]</scope>
    <source>
        <strain evidence="5 7">KS2022</strain>
    </source>
</reference>
<feature type="domain" description="YdgH/BhsA/McbA-like" evidence="3">
    <location>
        <begin position="37"/>
        <end position="89"/>
    </location>
</feature>
<dbReference type="Proteomes" id="UP000183569">
    <property type="component" value="Unassembled WGS sequence"/>
</dbReference>
<reference evidence="4 6" key="1">
    <citation type="submission" date="2016-10" db="EMBL/GenBank/DDBJ databases">
        <authorList>
            <person name="Varghese N."/>
            <person name="Submissions S."/>
        </authorList>
    </citation>
    <scope>NUCLEOTIDE SEQUENCE [LARGE SCALE GENOMIC DNA]</scope>
    <source>
        <strain evidence="4 6">CGMCC 1.12102</strain>
    </source>
</reference>
<dbReference type="GeneID" id="23844548"/>
<sequence>MNKKSLVIISALTLLASNAWAAKLMEKAEFDKVSSQYEKVGEIATSDEMSPMDARHALSKLADEKGGDVYVVTSDQTRKKIHATADVYKKK</sequence>
<dbReference type="Pfam" id="PF07338">
    <property type="entry name" value="YdgH_BhsA-like"/>
    <property type="match status" value="1"/>
</dbReference>
<dbReference type="SUPFAM" id="SSF159871">
    <property type="entry name" value="YdgH-like"/>
    <property type="match status" value="1"/>
</dbReference>
<dbReference type="RefSeq" id="WP_017456766.1">
    <property type="nucleotide sequence ID" value="NZ_CP016337.1"/>
</dbReference>
<dbReference type="InterPro" id="IPR010854">
    <property type="entry name" value="YdgH/BhsA/McbA-like_dom"/>
</dbReference>
<dbReference type="EMBL" id="CP137744">
    <property type="protein sequence ID" value="WOZ75353.1"/>
    <property type="molecule type" value="Genomic_DNA"/>
</dbReference>
<evidence type="ECO:0000259" key="3">
    <source>
        <dbReference type="Pfam" id="PF07338"/>
    </source>
</evidence>
<keyword evidence="7" id="KW-1185">Reference proteome</keyword>
<name>A0A1G4X8X4_9ENTR</name>
<dbReference type="EMBL" id="FMUI01000002">
    <property type="protein sequence ID" value="SCX37622.1"/>
    <property type="molecule type" value="Genomic_DNA"/>
</dbReference>
<evidence type="ECO:0000313" key="6">
    <source>
        <dbReference type="Proteomes" id="UP000183569"/>
    </source>
</evidence>
<dbReference type="Gene3D" id="3.30.1660.10">
    <property type="entry name" value="Flavin-binding protein dodecin"/>
    <property type="match status" value="1"/>
</dbReference>
<evidence type="ECO:0000256" key="2">
    <source>
        <dbReference type="SAM" id="SignalP"/>
    </source>
</evidence>
<protein>
    <submittedName>
        <fullName evidence="5">DUF1471 family periplasmic protein YahO</fullName>
    </submittedName>
</protein>
<gene>
    <name evidence="5" type="primary">yahO</name>
    <name evidence="5" type="ORF">Q8Y70_11980</name>
    <name evidence="4" type="ORF">SAMN02927897_00057</name>
</gene>
<evidence type="ECO:0000256" key="1">
    <source>
        <dbReference type="ARBA" id="ARBA00022729"/>
    </source>
</evidence>
<accession>A0A1G4X8X4</accession>
<evidence type="ECO:0000313" key="4">
    <source>
        <dbReference type="EMBL" id="SCX37622.1"/>
    </source>
</evidence>
<dbReference type="InterPro" id="IPR036275">
    <property type="entry name" value="YdgH-like_sf"/>
</dbReference>
<evidence type="ECO:0000313" key="7">
    <source>
        <dbReference type="Proteomes" id="UP001302368"/>
    </source>
</evidence>
<dbReference type="InterPro" id="IPR025543">
    <property type="entry name" value="Dodecin-like"/>
</dbReference>
<proteinExistence type="predicted"/>
<feature type="signal peptide" evidence="2">
    <location>
        <begin position="1"/>
        <end position="21"/>
    </location>
</feature>
<feature type="chain" id="PRO_5032796432" evidence="2">
    <location>
        <begin position="22"/>
        <end position="91"/>
    </location>
</feature>
<organism evidence="4 6">
    <name type="scientific">Kosakonia sacchari</name>
    <dbReference type="NCBI Taxonomy" id="1158459"/>
    <lineage>
        <taxon>Bacteria</taxon>
        <taxon>Pseudomonadati</taxon>
        <taxon>Pseudomonadota</taxon>
        <taxon>Gammaproteobacteria</taxon>
        <taxon>Enterobacterales</taxon>
        <taxon>Enterobacteriaceae</taxon>
        <taxon>Kosakonia</taxon>
    </lineage>
</organism>